<dbReference type="PANTHER" id="PTHR43128">
    <property type="entry name" value="L-2-HYDROXYCARBOXYLATE DEHYDROGENASE (NAD(P)(+))"/>
    <property type="match status" value="1"/>
</dbReference>
<dbReference type="GO" id="GO:0004459">
    <property type="term" value="F:L-lactate dehydrogenase (NAD+) activity"/>
    <property type="evidence" value="ECO:0007669"/>
    <property type="project" value="UniProtKB-UniRule"/>
</dbReference>
<keyword evidence="5 7" id="KW-0520">NAD</keyword>
<dbReference type="InterPro" id="IPR022383">
    <property type="entry name" value="Lactate/malate_DH_C"/>
</dbReference>
<comment type="caution">
    <text evidence="7">Lacks conserved residue(s) required for the propagation of feature annotation.</text>
</comment>
<feature type="signal peptide" evidence="10">
    <location>
        <begin position="1"/>
        <end position="23"/>
    </location>
</feature>
<dbReference type="Proteomes" id="UP000232063">
    <property type="component" value="Chromosome"/>
</dbReference>
<dbReference type="AlphaFoldDB" id="A0A2K8NVU8"/>
<dbReference type="PIRSF" id="PIRSF000102">
    <property type="entry name" value="Lac_mal_DH"/>
    <property type="match status" value="1"/>
</dbReference>
<feature type="binding site" evidence="7 9">
    <location>
        <position position="37"/>
    </location>
    <ligand>
        <name>NAD(+)</name>
        <dbReference type="ChEBI" id="CHEBI:57540"/>
    </ligand>
</feature>
<feature type="binding site" evidence="9">
    <location>
        <position position="99"/>
    </location>
    <ligand>
        <name>NAD(+)</name>
        <dbReference type="ChEBI" id="CHEBI:57540"/>
    </ligand>
</feature>
<feature type="binding site" evidence="7">
    <location>
        <position position="86"/>
    </location>
    <ligand>
        <name>substrate</name>
    </ligand>
</feature>
<dbReference type="NCBIfam" id="TIGR01771">
    <property type="entry name" value="L-LDH-NAD"/>
    <property type="match status" value="1"/>
</dbReference>
<dbReference type="PRINTS" id="PR00086">
    <property type="entry name" value="LLDHDRGNASE"/>
</dbReference>
<comment type="subunit">
    <text evidence="7">Homotetramer.</text>
</comment>
<feature type="domain" description="Lactate/malate dehydrogenase N-terminal" evidence="11">
    <location>
        <begin position="7"/>
        <end position="146"/>
    </location>
</feature>
<dbReference type="OrthoDB" id="9802969at2"/>
<feature type="binding site" evidence="7">
    <location>
        <position position="147"/>
    </location>
    <ligand>
        <name>NAD(+)</name>
        <dbReference type="ChEBI" id="CHEBI:57540"/>
    </ligand>
</feature>
<organism evidence="13 14">
    <name type="scientific">Williamsoniiplasma luminosum</name>
    <dbReference type="NCBI Taxonomy" id="214888"/>
    <lineage>
        <taxon>Bacteria</taxon>
        <taxon>Bacillati</taxon>
        <taxon>Mycoplasmatota</taxon>
        <taxon>Mollicutes</taxon>
        <taxon>Entomoplasmatales</taxon>
        <taxon>Williamsoniiplasma</taxon>
    </lineage>
</organism>
<feature type="binding site" evidence="7">
    <location>
        <begin position="124"/>
        <end position="127"/>
    </location>
    <ligand>
        <name>substrate</name>
    </ligand>
</feature>
<dbReference type="Gene3D" id="3.90.110.10">
    <property type="entry name" value="Lactate dehydrogenase/glycoside hydrolase, family 4, C-terminal"/>
    <property type="match status" value="1"/>
</dbReference>
<evidence type="ECO:0000256" key="10">
    <source>
        <dbReference type="SAM" id="SignalP"/>
    </source>
</evidence>
<feature type="binding site" evidence="7">
    <location>
        <position position="92"/>
    </location>
    <ligand>
        <name>substrate</name>
    </ligand>
</feature>
<dbReference type="Gene3D" id="3.40.50.720">
    <property type="entry name" value="NAD(P)-binding Rossmann-like Domain"/>
    <property type="match status" value="1"/>
</dbReference>
<feature type="binding site" evidence="7">
    <location>
        <position position="232"/>
    </location>
    <ligand>
        <name>substrate</name>
    </ligand>
</feature>
<dbReference type="InterPro" id="IPR011304">
    <property type="entry name" value="L-lactate_DH"/>
</dbReference>
<dbReference type="SUPFAM" id="SSF51735">
    <property type="entry name" value="NAD(P)-binding Rossmann-fold domains"/>
    <property type="match status" value="1"/>
</dbReference>
<evidence type="ECO:0000256" key="7">
    <source>
        <dbReference type="HAMAP-Rule" id="MF_00488"/>
    </source>
</evidence>
<evidence type="ECO:0000256" key="4">
    <source>
        <dbReference type="ARBA" id="ARBA00023002"/>
    </source>
</evidence>
<feature type="domain" description="Lactate/malate dehydrogenase C-terminal" evidence="12">
    <location>
        <begin position="149"/>
        <end position="313"/>
    </location>
</feature>
<comment type="similarity">
    <text evidence="2 7">Belongs to the LDH/MDH superfamily. LDH family.</text>
</comment>
<evidence type="ECO:0000259" key="11">
    <source>
        <dbReference type="Pfam" id="PF00056"/>
    </source>
</evidence>
<accession>A0A2K8NVU8</accession>
<evidence type="ECO:0000256" key="9">
    <source>
        <dbReference type="PIRSR" id="PIRSR000102-3"/>
    </source>
</evidence>
<feature type="binding site" evidence="7">
    <location>
        <position position="69"/>
    </location>
    <ligand>
        <name>NAD(+)</name>
        <dbReference type="ChEBI" id="CHEBI:57540"/>
    </ligand>
</feature>
<dbReference type="FunFam" id="3.40.50.720:FF:000018">
    <property type="entry name" value="Malate dehydrogenase"/>
    <property type="match status" value="1"/>
</dbReference>
<name>A0A2K8NVU8_9MOLU</name>
<dbReference type="UniPathway" id="UPA00554">
    <property type="reaction ID" value="UER00611"/>
</dbReference>
<dbReference type="KEGG" id="elj:ELUMI_v1c05960"/>
<feature type="binding site" evidence="9">
    <location>
        <begin position="12"/>
        <end position="17"/>
    </location>
    <ligand>
        <name>NAD(+)</name>
        <dbReference type="ChEBI" id="CHEBI:57540"/>
    </ligand>
</feature>
<feature type="binding site" evidence="7">
    <location>
        <position position="105"/>
    </location>
    <ligand>
        <name>NAD(+)</name>
        <dbReference type="ChEBI" id="CHEBI:57540"/>
    </ligand>
</feature>
<comment type="function">
    <text evidence="7">Catalyzes the conversion of lactate to pyruvate.</text>
</comment>
<dbReference type="EC" id="1.1.1.27" evidence="3 7"/>
<dbReference type="InterPro" id="IPR018177">
    <property type="entry name" value="L-lactate_DH_AS"/>
</dbReference>
<keyword evidence="10" id="KW-0732">Signal</keyword>
<evidence type="ECO:0000256" key="8">
    <source>
        <dbReference type="PIRSR" id="PIRSR000102-1"/>
    </source>
</evidence>
<dbReference type="InterPro" id="IPR036291">
    <property type="entry name" value="NAD(P)-bd_dom_sf"/>
</dbReference>
<dbReference type="InterPro" id="IPR001557">
    <property type="entry name" value="L-lactate/malate_DH"/>
</dbReference>
<protein>
    <recommendedName>
        <fullName evidence="3 7">L-lactate dehydrogenase</fullName>
        <shortName evidence="7">L-LDH</shortName>
        <ecNumber evidence="3 7">1.1.1.27</ecNumber>
    </recommendedName>
</protein>
<dbReference type="CDD" id="cd05291">
    <property type="entry name" value="HicDH_like"/>
    <property type="match status" value="1"/>
</dbReference>
<evidence type="ECO:0000256" key="1">
    <source>
        <dbReference type="ARBA" id="ARBA00004843"/>
    </source>
</evidence>
<feature type="chain" id="PRO_5014998291" description="L-lactate dehydrogenase" evidence="10">
    <location>
        <begin position="24"/>
        <end position="318"/>
    </location>
</feature>
<evidence type="ECO:0000256" key="5">
    <source>
        <dbReference type="ARBA" id="ARBA00023027"/>
    </source>
</evidence>
<dbReference type="InterPro" id="IPR001236">
    <property type="entry name" value="Lactate/malate_DH_N"/>
</dbReference>
<dbReference type="Pfam" id="PF02866">
    <property type="entry name" value="Ldh_1_C"/>
    <property type="match status" value="1"/>
</dbReference>
<reference evidence="13 14" key="1">
    <citation type="submission" date="2017-11" db="EMBL/GenBank/DDBJ databases">
        <title>Genome sequence of Entomoplasma luminosum PIMN-1 (ATCC 49195).</title>
        <authorList>
            <person name="Lo W.-S."/>
            <person name="Gasparich G.E."/>
            <person name="Kuo C.-H."/>
        </authorList>
    </citation>
    <scope>NUCLEOTIDE SEQUENCE [LARGE SCALE GENOMIC DNA]</scope>
    <source>
        <strain evidence="13 14">PIMN-1</strain>
    </source>
</reference>
<sequence>MKKTPNKVVLIGAGAVGTSFLYAAINQGLASDYVLIDAFPQAAEGNAIDLSDTMSVLPFPATTIKAGDYADCKDADIIVITAGRPQKPGETRLDMVAGNAVIMKTIAEEIVKSGFDGITIIASNPVDVLTSVYQEVTGFDQNKVIGSGTTLDSARLKRLIADKLNVGAQSVDAYLAGEHGDSAVAVWSHAVVMGQPISKYIKDGKITQKELDEIRDQAVHMASKIIELKRATFYGIGAVLTRMCRVILRDEKEALMVGAKLNGEYHNNDVYTGVPAIIGANGIEQIIEWELTQVEQKQFDASVATLKATLIKAREAIK</sequence>
<dbReference type="Pfam" id="PF00056">
    <property type="entry name" value="Ldh_1_N"/>
    <property type="match status" value="1"/>
</dbReference>
<comment type="pathway">
    <text evidence="1 7">Fermentation; pyruvate fermentation to lactate; (S)-lactate from pyruvate: step 1/1.</text>
</comment>
<evidence type="ECO:0000313" key="13">
    <source>
        <dbReference type="EMBL" id="ATZ17318.1"/>
    </source>
</evidence>
<dbReference type="PANTHER" id="PTHR43128:SF16">
    <property type="entry name" value="L-LACTATE DEHYDROGENASE"/>
    <property type="match status" value="1"/>
</dbReference>
<feature type="active site" description="Proton acceptor" evidence="7 8">
    <location>
        <position position="179"/>
    </location>
</feature>
<comment type="catalytic activity">
    <reaction evidence="6 7">
        <text>(S)-lactate + NAD(+) = pyruvate + NADH + H(+)</text>
        <dbReference type="Rhea" id="RHEA:23444"/>
        <dbReference type="ChEBI" id="CHEBI:15361"/>
        <dbReference type="ChEBI" id="CHEBI:15378"/>
        <dbReference type="ChEBI" id="CHEBI:16651"/>
        <dbReference type="ChEBI" id="CHEBI:57540"/>
        <dbReference type="ChEBI" id="CHEBI:57945"/>
        <dbReference type="EC" id="1.1.1.27"/>
    </reaction>
</comment>
<dbReference type="PROSITE" id="PS00064">
    <property type="entry name" value="L_LDH"/>
    <property type="match status" value="1"/>
</dbReference>
<dbReference type="InterPro" id="IPR015955">
    <property type="entry name" value="Lactate_DH/Glyco_Ohase_4_C"/>
</dbReference>
<dbReference type="GO" id="GO:0006096">
    <property type="term" value="P:glycolytic process"/>
    <property type="evidence" value="ECO:0007669"/>
    <property type="project" value="UniProtKB-UniRule"/>
</dbReference>
<keyword evidence="7" id="KW-0963">Cytoplasm</keyword>
<evidence type="ECO:0000259" key="12">
    <source>
        <dbReference type="Pfam" id="PF02866"/>
    </source>
</evidence>
<keyword evidence="4 7" id="KW-0560">Oxidoreductase</keyword>
<feature type="binding site" evidence="7">
    <location>
        <position position="16"/>
    </location>
    <ligand>
        <name>NAD(+)</name>
        <dbReference type="ChEBI" id="CHEBI:57540"/>
    </ligand>
</feature>
<dbReference type="GO" id="GO:0005737">
    <property type="term" value="C:cytoplasm"/>
    <property type="evidence" value="ECO:0007669"/>
    <property type="project" value="UniProtKB-SubCell"/>
</dbReference>
<evidence type="ECO:0000256" key="3">
    <source>
        <dbReference type="ARBA" id="ARBA00012967"/>
    </source>
</evidence>
<feature type="binding site" evidence="7">
    <location>
        <begin position="152"/>
        <end position="155"/>
    </location>
    <ligand>
        <name>substrate</name>
    </ligand>
</feature>
<evidence type="ECO:0000256" key="2">
    <source>
        <dbReference type="ARBA" id="ARBA00006054"/>
    </source>
</evidence>
<proteinExistence type="inferred from homology"/>
<dbReference type="HAMAP" id="MF_00488">
    <property type="entry name" value="Lactate_dehydrog"/>
    <property type="match status" value="1"/>
</dbReference>
<evidence type="ECO:0000256" key="6">
    <source>
        <dbReference type="ARBA" id="ARBA00049258"/>
    </source>
</evidence>
<gene>
    <name evidence="7 13" type="primary">ldh</name>
    <name evidence="13" type="ORF">ELUMI_v1c05960</name>
</gene>
<dbReference type="EMBL" id="CP024963">
    <property type="protein sequence ID" value="ATZ17318.1"/>
    <property type="molecule type" value="Genomic_DNA"/>
</dbReference>
<keyword evidence="14" id="KW-1185">Reference proteome</keyword>
<dbReference type="GO" id="GO:0006089">
    <property type="term" value="P:lactate metabolic process"/>
    <property type="evidence" value="ECO:0007669"/>
    <property type="project" value="TreeGrafter"/>
</dbReference>
<evidence type="ECO:0000313" key="14">
    <source>
        <dbReference type="Proteomes" id="UP000232063"/>
    </source>
</evidence>
<dbReference type="SUPFAM" id="SSF56327">
    <property type="entry name" value="LDH C-terminal domain-like"/>
    <property type="match status" value="1"/>
</dbReference>
<dbReference type="NCBIfam" id="NF000824">
    <property type="entry name" value="PRK00066.1"/>
    <property type="match status" value="1"/>
</dbReference>
<dbReference type="RefSeq" id="WP_025734230.1">
    <property type="nucleotide sequence ID" value="NZ_CP024963.1"/>
</dbReference>
<feature type="binding site" evidence="7">
    <location>
        <begin position="122"/>
        <end position="124"/>
    </location>
    <ligand>
        <name>NAD(+)</name>
        <dbReference type="ChEBI" id="CHEBI:57540"/>
    </ligand>
</feature>
<comment type="subcellular location">
    <subcellularLocation>
        <location evidence="7">Cytoplasm</location>
    </subcellularLocation>
</comment>